<proteinExistence type="predicted"/>
<reference evidence="1 2" key="1">
    <citation type="journal article" date="2020" name="Phytopathology">
        <title>Genome Sequence Resources of Colletotrichum truncatum, C. plurivorum, C. musicola, and C. sojae: Four Species Pathogenic to Soybean (Glycine max).</title>
        <authorList>
            <person name="Rogerio F."/>
            <person name="Boufleur T.R."/>
            <person name="Ciampi-Guillardi M."/>
            <person name="Sukno S.A."/>
            <person name="Thon M.R."/>
            <person name="Massola Junior N.S."/>
            <person name="Baroncelli R."/>
        </authorList>
    </citation>
    <scope>NUCLEOTIDE SEQUENCE [LARGE SCALE GENOMIC DNA]</scope>
    <source>
        <strain evidence="1 2">LFN0009</strain>
    </source>
</reference>
<comment type="caution">
    <text evidence="1">The sequence shown here is derived from an EMBL/GenBank/DDBJ whole genome shotgun (WGS) entry which is preliminary data.</text>
</comment>
<dbReference type="Proteomes" id="UP000652219">
    <property type="component" value="Unassembled WGS sequence"/>
</dbReference>
<evidence type="ECO:0000313" key="2">
    <source>
        <dbReference type="Proteomes" id="UP000652219"/>
    </source>
</evidence>
<accession>A0A8H6J6T4</accession>
<organism evidence="1 2">
    <name type="scientific">Colletotrichum sojae</name>
    <dbReference type="NCBI Taxonomy" id="2175907"/>
    <lineage>
        <taxon>Eukaryota</taxon>
        <taxon>Fungi</taxon>
        <taxon>Dikarya</taxon>
        <taxon>Ascomycota</taxon>
        <taxon>Pezizomycotina</taxon>
        <taxon>Sordariomycetes</taxon>
        <taxon>Hypocreomycetidae</taxon>
        <taxon>Glomerellales</taxon>
        <taxon>Glomerellaceae</taxon>
        <taxon>Colletotrichum</taxon>
        <taxon>Colletotrichum orchidearum species complex</taxon>
    </lineage>
</organism>
<evidence type="ECO:0000313" key="1">
    <source>
        <dbReference type="EMBL" id="KAF6807610.1"/>
    </source>
</evidence>
<protein>
    <submittedName>
        <fullName evidence="1">Uncharacterized protein</fullName>
    </submittedName>
</protein>
<keyword evidence="2" id="KW-1185">Reference proteome</keyword>
<sequence>MLIWSFTRISSFQIALSRIPISVIVPIRIMSPILMSTNARKGEVFRVNRRATVICNEHTTCSWGGNLPRTRSPASPKGNSANLATVVYRESGAGLTMFSNALRRHEPRTGS</sequence>
<dbReference type="AlphaFoldDB" id="A0A8H6J6T4"/>
<gene>
    <name evidence="1" type="ORF">CSOJ01_08051</name>
</gene>
<name>A0A8H6J6T4_9PEZI</name>
<dbReference type="EMBL" id="WIGN01000133">
    <property type="protein sequence ID" value="KAF6807610.1"/>
    <property type="molecule type" value="Genomic_DNA"/>
</dbReference>